<dbReference type="Proteomes" id="UP001142055">
    <property type="component" value="Chromosome 3"/>
</dbReference>
<dbReference type="InterPro" id="IPR017452">
    <property type="entry name" value="GPCR_Rhodpsn_7TM"/>
</dbReference>
<gene>
    <name evidence="15" type="ORF">RDWZM_009233</name>
</gene>
<feature type="transmembrane region" description="Helical" evidence="13">
    <location>
        <begin position="163"/>
        <end position="185"/>
    </location>
</feature>
<evidence type="ECO:0000256" key="2">
    <source>
        <dbReference type="ARBA" id="ARBA00010663"/>
    </source>
</evidence>
<keyword evidence="10" id="KW-0325">Glycoprotein</keyword>
<keyword evidence="8" id="KW-1015">Disulfide bond</keyword>
<protein>
    <recommendedName>
        <fullName evidence="14">G-protein coupled receptors family 1 profile domain-containing protein</fullName>
    </recommendedName>
</protein>
<evidence type="ECO:0000256" key="13">
    <source>
        <dbReference type="SAM" id="Phobius"/>
    </source>
</evidence>
<evidence type="ECO:0000256" key="8">
    <source>
        <dbReference type="ARBA" id="ARBA00023157"/>
    </source>
</evidence>
<dbReference type="PANTHER" id="PTHR24243:SF208">
    <property type="entry name" value="PYROKININ-1 RECEPTOR"/>
    <property type="match status" value="1"/>
</dbReference>
<dbReference type="Pfam" id="PF00001">
    <property type="entry name" value="7tm_1"/>
    <property type="match status" value="1"/>
</dbReference>
<evidence type="ECO:0000256" key="5">
    <source>
        <dbReference type="ARBA" id="ARBA00022989"/>
    </source>
</evidence>
<evidence type="ECO:0000313" key="15">
    <source>
        <dbReference type="EMBL" id="KAJ6218076.1"/>
    </source>
</evidence>
<feature type="domain" description="G-protein coupled receptors family 1 profile" evidence="14">
    <location>
        <begin position="47"/>
        <end position="282"/>
    </location>
</feature>
<keyword evidence="4 12" id="KW-0812">Transmembrane</keyword>
<feature type="transmembrane region" description="Helical" evidence="13">
    <location>
        <begin position="68"/>
        <end position="89"/>
    </location>
</feature>
<dbReference type="AlphaFoldDB" id="A0A9Q0RKV4"/>
<proteinExistence type="inferred from homology"/>
<dbReference type="PROSITE" id="PS00237">
    <property type="entry name" value="G_PROTEIN_RECEP_F1_1"/>
    <property type="match status" value="1"/>
</dbReference>
<name>A0A9Q0RKV4_BLOTA</name>
<dbReference type="PRINTS" id="PR00237">
    <property type="entry name" value="GPCRRHODOPSN"/>
</dbReference>
<keyword evidence="9 12" id="KW-0675">Receptor</keyword>
<evidence type="ECO:0000256" key="6">
    <source>
        <dbReference type="ARBA" id="ARBA00023040"/>
    </source>
</evidence>
<evidence type="ECO:0000313" key="16">
    <source>
        <dbReference type="Proteomes" id="UP001142055"/>
    </source>
</evidence>
<accession>A0A9Q0RKV4</accession>
<evidence type="ECO:0000256" key="10">
    <source>
        <dbReference type="ARBA" id="ARBA00023180"/>
    </source>
</evidence>
<keyword evidence="5 13" id="KW-1133">Transmembrane helix</keyword>
<evidence type="ECO:0000256" key="3">
    <source>
        <dbReference type="ARBA" id="ARBA00022475"/>
    </source>
</evidence>
<reference evidence="15" key="1">
    <citation type="submission" date="2022-12" db="EMBL/GenBank/DDBJ databases">
        <title>Genome assemblies of Blomia tropicalis.</title>
        <authorList>
            <person name="Cui Y."/>
        </authorList>
    </citation>
    <scope>NUCLEOTIDE SEQUENCE</scope>
    <source>
        <tissue evidence="15">Adult mites</tissue>
    </source>
</reference>
<organism evidence="15 16">
    <name type="scientific">Blomia tropicalis</name>
    <name type="common">Mite</name>
    <dbReference type="NCBI Taxonomy" id="40697"/>
    <lineage>
        <taxon>Eukaryota</taxon>
        <taxon>Metazoa</taxon>
        <taxon>Ecdysozoa</taxon>
        <taxon>Arthropoda</taxon>
        <taxon>Chelicerata</taxon>
        <taxon>Arachnida</taxon>
        <taxon>Acari</taxon>
        <taxon>Acariformes</taxon>
        <taxon>Sarcoptiformes</taxon>
        <taxon>Astigmata</taxon>
        <taxon>Glycyphagoidea</taxon>
        <taxon>Echimyopodidae</taxon>
        <taxon>Blomia</taxon>
    </lineage>
</organism>
<evidence type="ECO:0000256" key="7">
    <source>
        <dbReference type="ARBA" id="ARBA00023136"/>
    </source>
</evidence>
<comment type="subcellular location">
    <subcellularLocation>
        <location evidence="1">Cell membrane</location>
        <topology evidence="1">Multi-pass membrane protein</topology>
    </subcellularLocation>
</comment>
<dbReference type="SUPFAM" id="SSF81321">
    <property type="entry name" value="Family A G protein-coupled receptor-like"/>
    <property type="match status" value="1"/>
</dbReference>
<evidence type="ECO:0000256" key="1">
    <source>
        <dbReference type="ARBA" id="ARBA00004651"/>
    </source>
</evidence>
<dbReference type="InterPro" id="IPR000276">
    <property type="entry name" value="GPCR_Rhodpsn"/>
</dbReference>
<dbReference type="PROSITE" id="PS50262">
    <property type="entry name" value="G_PROTEIN_RECEP_F1_2"/>
    <property type="match status" value="1"/>
</dbReference>
<dbReference type="PRINTS" id="PR01565">
    <property type="entry name" value="NEUROMEDINUR"/>
</dbReference>
<dbReference type="PANTHER" id="PTHR24243">
    <property type="entry name" value="G-PROTEIN COUPLED RECEPTOR"/>
    <property type="match status" value="1"/>
</dbReference>
<dbReference type="EMBL" id="JAPWDV010000003">
    <property type="protein sequence ID" value="KAJ6218076.1"/>
    <property type="molecule type" value="Genomic_DNA"/>
</dbReference>
<comment type="caution">
    <text evidence="15">The sequence shown here is derived from an EMBL/GenBank/DDBJ whole genome shotgun (WGS) entry which is preliminary data.</text>
</comment>
<evidence type="ECO:0000259" key="14">
    <source>
        <dbReference type="PROSITE" id="PS50262"/>
    </source>
</evidence>
<dbReference type="Gene3D" id="1.20.1070.10">
    <property type="entry name" value="Rhodopsin 7-helix transmembrane proteins"/>
    <property type="match status" value="1"/>
</dbReference>
<comment type="similarity">
    <text evidence="2 12">Belongs to the G-protein coupled receptor 1 family.</text>
</comment>
<dbReference type="GO" id="GO:0001607">
    <property type="term" value="F:neuromedin U receptor activity"/>
    <property type="evidence" value="ECO:0007669"/>
    <property type="project" value="InterPro"/>
</dbReference>
<dbReference type="InterPro" id="IPR005390">
    <property type="entry name" value="NeuromedU_rcpt"/>
</dbReference>
<feature type="transmembrane region" description="Helical" evidence="13">
    <location>
        <begin position="29"/>
        <end position="56"/>
    </location>
</feature>
<dbReference type="OMA" id="IAFTICW"/>
<evidence type="ECO:0000256" key="11">
    <source>
        <dbReference type="ARBA" id="ARBA00023224"/>
    </source>
</evidence>
<evidence type="ECO:0000256" key="4">
    <source>
        <dbReference type="ARBA" id="ARBA00022692"/>
    </source>
</evidence>
<keyword evidence="11 12" id="KW-0807">Transducer</keyword>
<keyword evidence="6 12" id="KW-0297">G-protein coupled receptor</keyword>
<keyword evidence="16" id="KW-1185">Reference proteome</keyword>
<feature type="transmembrane region" description="Helical" evidence="13">
    <location>
        <begin position="109"/>
        <end position="131"/>
    </location>
</feature>
<evidence type="ECO:0000256" key="9">
    <source>
        <dbReference type="ARBA" id="ARBA00023170"/>
    </source>
</evidence>
<dbReference type="GO" id="GO:0005886">
    <property type="term" value="C:plasma membrane"/>
    <property type="evidence" value="ECO:0007669"/>
    <property type="project" value="UniProtKB-SubCell"/>
</dbReference>
<keyword evidence="3" id="KW-1003">Cell membrane</keyword>
<evidence type="ECO:0000256" key="12">
    <source>
        <dbReference type="RuleBase" id="RU000688"/>
    </source>
</evidence>
<feature type="transmembrane region" description="Helical" evidence="13">
    <location>
        <begin position="212"/>
        <end position="234"/>
    </location>
</feature>
<keyword evidence="7 13" id="KW-0472">Membrane</keyword>
<sequence length="282" mass="32161">MNDSIIDETNYSDHIERHLGPQQALPLTWLIPLTVIYLVILMSGLIGNLITILVVFRFRYMQTITNLYLCNLAITDLISLMFSLPLELYSLWHQYPWQLGGIMCQLKTLVLEGTANASVLTLVAFTVERFLAICGSSNSMPPSQCIFNPKSVSRIKRIACRNIAFIWMISLCGAAPLVTLTRINYLEYQSEPLMQSAWCGLPYNEPDKRWELVMLSSTIAFFLIPLAVISCLYYQIARKLKQATLLDSFTHSDIHLTDHATSRKIVQSRKIVIRMLGMNLFF</sequence>